<comment type="caution">
    <text evidence="2">The sequence shown here is derived from an EMBL/GenBank/DDBJ whole genome shotgun (WGS) entry which is preliminary data.</text>
</comment>
<organism evidence="2 3">
    <name type="scientific">Phytophthora megakarya</name>
    <dbReference type="NCBI Taxonomy" id="4795"/>
    <lineage>
        <taxon>Eukaryota</taxon>
        <taxon>Sar</taxon>
        <taxon>Stramenopiles</taxon>
        <taxon>Oomycota</taxon>
        <taxon>Peronosporomycetes</taxon>
        <taxon>Peronosporales</taxon>
        <taxon>Peronosporaceae</taxon>
        <taxon>Phytophthora</taxon>
    </lineage>
</organism>
<feature type="region of interest" description="Disordered" evidence="1">
    <location>
        <begin position="1"/>
        <end position="64"/>
    </location>
</feature>
<evidence type="ECO:0008006" key="4">
    <source>
        <dbReference type="Google" id="ProtNLM"/>
    </source>
</evidence>
<evidence type="ECO:0000313" key="3">
    <source>
        <dbReference type="Proteomes" id="UP000198211"/>
    </source>
</evidence>
<keyword evidence="3" id="KW-1185">Reference proteome</keyword>
<evidence type="ECO:0000313" key="2">
    <source>
        <dbReference type="EMBL" id="OWZ00677.1"/>
    </source>
</evidence>
<name>A0A225V7F0_9STRA</name>
<proteinExistence type="predicted"/>
<dbReference type="OrthoDB" id="88637at2759"/>
<dbReference type="EMBL" id="NBNE01007420">
    <property type="protein sequence ID" value="OWZ00677.1"/>
    <property type="molecule type" value="Genomic_DNA"/>
</dbReference>
<dbReference type="PANTHER" id="PTHR37069:SF2">
    <property type="entry name" value="PIGGYBAC TRANSPOSABLE ELEMENT-DERIVED PROTEIN DOMAIN-CONTAINING PROTEIN"/>
    <property type="match status" value="1"/>
</dbReference>
<dbReference type="Proteomes" id="UP000198211">
    <property type="component" value="Unassembled WGS sequence"/>
</dbReference>
<gene>
    <name evidence="2" type="ORF">PHMEG_00028081</name>
</gene>
<protein>
    <recommendedName>
        <fullName evidence="4">PiggyBac transposable element-derived protein domain-containing protein</fullName>
    </recommendedName>
</protein>
<accession>A0A225V7F0</accession>
<sequence>MQDALADTTDSLNVDVDGGRDANYDALDSGDEAAKDDVVTDAESEVDDWPSDASAADGSDADPEQDVMDIALVKEFLDEFGGSDAILAGNWKAETLTEFSNTGWGSIQEPNVYNELQTPYVPVENTGSYPGLLQGYAGPTPEVLHRGDSPKALFLYFVSVALWQHIAICSNKYQRDVLSERVDEAYRRHKRRCRANPDIKKKLDAMCTKSSRPYPQSRTRALSLSRVADRAHKVSKPRKIGKPLANHRQRRNPPWRFQFSVPRDRFFDICRNLHFNNNDDPQGLQCTFREGYVPPAELSFDEAMIQSRSSFNKMRVYMKAKPHKFEVCCGKKKHASDNAKQAKKEGPAAVV</sequence>
<dbReference type="AlphaFoldDB" id="A0A225V7F0"/>
<feature type="compositionally biased region" description="Acidic residues" evidence="1">
    <location>
        <begin position="39"/>
        <end position="50"/>
    </location>
</feature>
<evidence type="ECO:0000256" key="1">
    <source>
        <dbReference type="SAM" id="MobiDB-lite"/>
    </source>
</evidence>
<dbReference type="PANTHER" id="PTHR37069">
    <property type="entry name" value="DDE_TNP_1_7 DOMAIN-CONTAINING PROTEIN"/>
    <property type="match status" value="1"/>
</dbReference>
<reference evidence="3" key="1">
    <citation type="submission" date="2017-03" db="EMBL/GenBank/DDBJ databases">
        <title>Phytopthora megakarya and P. palmivora, two closely related causual agents of cacao black pod achieved similar genome size and gene model numbers by different mechanisms.</title>
        <authorList>
            <person name="Ali S."/>
            <person name="Shao J."/>
            <person name="Larry D.J."/>
            <person name="Kronmiller B."/>
            <person name="Shen D."/>
            <person name="Strem M.D."/>
            <person name="Melnick R.L."/>
            <person name="Guiltinan M.J."/>
            <person name="Tyler B.M."/>
            <person name="Meinhardt L.W."/>
            <person name="Bailey B.A."/>
        </authorList>
    </citation>
    <scope>NUCLEOTIDE SEQUENCE [LARGE SCALE GENOMIC DNA]</scope>
    <source>
        <strain evidence="3">zdho120</strain>
    </source>
</reference>